<name>A0AAV4WC97_9ARAC</name>
<evidence type="ECO:0000313" key="2">
    <source>
        <dbReference type="Proteomes" id="UP001054837"/>
    </source>
</evidence>
<protein>
    <submittedName>
        <fullName evidence="1">Uncharacterized protein</fullName>
    </submittedName>
</protein>
<keyword evidence="2" id="KW-1185">Reference proteome</keyword>
<dbReference type="AlphaFoldDB" id="A0AAV4WC97"/>
<dbReference type="Proteomes" id="UP001054837">
    <property type="component" value="Unassembled WGS sequence"/>
</dbReference>
<reference evidence="1 2" key="1">
    <citation type="submission" date="2021-06" db="EMBL/GenBank/DDBJ databases">
        <title>Caerostris darwini draft genome.</title>
        <authorList>
            <person name="Kono N."/>
            <person name="Arakawa K."/>
        </authorList>
    </citation>
    <scope>NUCLEOTIDE SEQUENCE [LARGE SCALE GENOMIC DNA]</scope>
</reference>
<proteinExistence type="predicted"/>
<accession>A0AAV4WC97</accession>
<comment type="caution">
    <text evidence="1">The sequence shown here is derived from an EMBL/GenBank/DDBJ whole genome shotgun (WGS) entry which is preliminary data.</text>
</comment>
<dbReference type="EMBL" id="BPLQ01014506">
    <property type="protein sequence ID" value="GIY80377.1"/>
    <property type="molecule type" value="Genomic_DNA"/>
</dbReference>
<sequence>MGLRALETLDCSSSVINNRFSLPTDSGRVFIRGFQTFASLRSALIRSSTNERVVKEAVEFKGMYPPVLQSFRPSENSGLAKHLGCFDEKLFLYLSRPGVGIFFLENGNLVRIEICLVNLGDGAPTEFHRVVRDTRGRVLS</sequence>
<gene>
    <name evidence="1" type="ORF">CDAR_411931</name>
</gene>
<evidence type="ECO:0000313" key="1">
    <source>
        <dbReference type="EMBL" id="GIY80377.1"/>
    </source>
</evidence>
<organism evidence="1 2">
    <name type="scientific">Caerostris darwini</name>
    <dbReference type="NCBI Taxonomy" id="1538125"/>
    <lineage>
        <taxon>Eukaryota</taxon>
        <taxon>Metazoa</taxon>
        <taxon>Ecdysozoa</taxon>
        <taxon>Arthropoda</taxon>
        <taxon>Chelicerata</taxon>
        <taxon>Arachnida</taxon>
        <taxon>Araneae</taxon>
        <taxon>Araneomorphae</taxon>
        <taxon>Entelegynae</taxon>
        <taxon>Araneoidea</taxon>
        <taxon>Araneidae</taxon>
        <taxon>Caerostris</taxon>
    </lineage>
</organism>